<reference evidence="2" key="1">
    <citation type="submission" date="2025-08" db="UniProtKB">
        <authorList>
            <consortium name="RefSeq"/>
        </authorList>
    </citation>
    <scope>IDENTIFICATION</scope>
</reference>
<gene>
    <name evidence="2" type="primary">LOC123522024</name>
</gene>
<sequence>MKRDKSSLKEENQKLREEIEERKTKFLNNWQNAFLYPDWRKEIFQPGEVLLDADTAHCNLILSEDRRCVTWGENPQELPDNPQRFHSLPCVLGQQHFTSGRHYWEVEVDESRAWDLGLCRDKIMRQGRVVIKPEDGFWVIRFYKDEYWALTAPETKLTLRNRTTRVCIFLEYERGCISFYDMTDHSHIHTFSQCSFSGSLRPLFRLWSSDSGQLRICPVHINTN</sequence>
<accession>A0AC55DB52</accession>
<name>A0AC55DB52_ECHTE</name>
<organism evidence="1 2">
    <name type="scientific">Echinops telfairi</name>
    <name type="common">Lesser hedgehog tenrec</name>
    <dbReference type="NCBI Taxonomy" id="9371"/>
    <lineage>
        <taxon>Eukaryota</taxon>
        <taxon>Metazoa</taxon>
        <taxon>Chordata</taxon>
        <taxon>Craniata</taxon>
        <taxon>Vertebrata</taxon>
        <taxon>Euteleostomi</taxon>
        <taxon>Mammalia</taxon>
        <taxon>Eutheria</taxon>
        <taxon>Afrotheria</taxon>
        <taxon>Tenrecidae</taxon>
        <taxon>Tenrecinae</taxon>
        <taxon>Echinops</taxon>
    </lineage>
</organism>
<dbReference type="Proteomes" id="UP000694863">
    <property type="component" value="Unplaced"/>
</dbReference>
<protein>
    <submittedName>
        <fullName evidence="2">Butyrophilin subfamily 1 member A1-like</fullName>
    </submittedName>
</protein>
<evidence type="ECO:0000313" key="1">
    <source>
        <dbReference type="Proteomes" id="UP000694863"/>
    </source>
</evidence>
<proteinExistence type="predicted"/>
<keyword evidence="1" id="KW-1185">Reference proteome</keyword>
<evidence type="ECO:0000313" key="2">
    <source>
        <dbReference type="RefSeq" id="XP_045148964.1"/>
    </source>
</evidence>
<dbReference type="RefSeq" id="XP_045148964.1">
    <property type="nucleotide sequence ID" value="XM_045293029.1"/>
</dbReference>